<dbReference type="PIRSF" id="PIRSF006648">
    <property type="entry name" value="DrrB"/>
    <property type="match status" value="1"/>
</dbReference>
<dbReference type="InterPro" id="IPR047817">
    <property type="entry name" value="ABC2_TM_bact-type"/>
</dbReference>
<evidence type="ECO:0000256" key="7">
    <source>
        <dbReference type="SAM" id="MobiDB-lite"/>
    </source>
</evidence>
<feature type="region of interest" description="Disordered" evidence="7">
    <location>
        <begin position="1"/>
        <end position="23"/>
    </location>
</feature>
<dbReference type="Pfam" id="PF01061">
    <property type="entry name" value="ABC2_membrane"/>
    <property type="match status" value="1"/>
</dbReference>
<keyword evidence="6" id="KW-0813">Transport</keyword>
<sequence>MSTATLTPAKPAKSTKAARSSSMRDSMTMLRRNITHMRRYPSMTISILVMPLLMLLLFVYVFGGALGAGIGGSGDRGDYINYLVPGIILMAATSGAVATAVSVCTDMTEGIVKRFRTMSISRGAILTGHVFGSVLQVGAVLFLITGVSLVIGFRPDASPIEWVAAMGLLLFLAFGMAWLSAAMGIGAKTVESASNAPLPLTFLPFLGSAVVPPDSMPTALRWFAEYQPFTPINETLRGLFLGTEIGNDGWIALAWCTALVLLGYFWSRAAFNRELRP</sequence>
<feature type="transmembrane region" description="Helical" evidence="6">
    <location>
        <begin position="83"/>
        <end position="104"/>
    </location>
</feature>
<keyword evidence="3 6" id="KW-1133">Transmembrane helix</keyword>
<dbReference type="PANTHER" id="PTHR43229:SF2">
    <property type="entry name" value="NODULATION PROTEIN J"/>
    <property type="match status" value="1"/>
</dbReference>
<dbReference type="PANTHER" id="PTHR43229">
    <property type="entry name" value="NODULATION PROTEIN J"/>
    <property type="match status" value="1"/>
</dbReference>
<evidence type="ECO:0000313" key="9">
    <source>
        <dbReference type="EMBL" id="GGK14275.1"/>
    </source>
</evidence>
<comment type="subcellular location">
    <subcellularLocation>
        <location evidence="6">Cell membrane</location>
        <topology evidence="6">Multi-pass membrane protein</topology>
    </subcellularLocation>
    <subcellularLocation>
        <location evidence="1">Membrane</location>
        <topology evidence="1">Multi-pass membrane protein</topology>
    </subcellularLocation>
</comment>
<proteinExistence type="inferred from homology"/>
<name>A0ABQ2EJC7_9ACTN</name>
<dbReference type="PROSITE" id="PS51012">
    <property type="entry name" value="ABC_TM2"/>
    <property type="match status" value="1"/>
</dbReference>
<evidence type="ECO:0000256" key="4">
    <source>
        <dbReference type="ARBA" id="ARBA00023136"/>
    </source>
</evidence>
<dbReference type="RefSeq" id="WP_189110056.1">
    <property type="nucleotide sequence ID" value="NZ_BMMV01000019.1"/>
</dbReference>
<evidence type="ECO:0000256" key="3">
    <source>
        <dbReference type="ARBA" id="ARBA00022989"/>
    </source>
</evidence>
<evidence type="ECO:0000256" key="6">
    <source>
        <dbReference type="RuleBase" id="RU361157"/>
    </source>
</evidence>
<evidence type="ECO:0000313" key="10">
    <source>
        <dbReference type="Proteomes" id="UP000660265"/>
    </source>
</evidence>
<comment type="similarity">
    <text evidence="6">Belongs to the ABC-2 integral membrane protein family.</text>
</comment>
<feature type="domain" description="ABC transmembrane type-2" evidence="8">
    <location>
        <begin position="42"/>
        <end position="274"/>
    </location>
</feature>
<comment type="caution">
    <text evidence="9">The sequence shown here is derived from an EMBL/GenBank/DDBJ whole genome shotgun (WGS) entry which is preliminary data.</text>
</comment>
<keyword evidence="4 6" id="KW-0472">Membrane</keyword>
<gene>
    <name evidence="9" type="ORF">GCM10011583_52790</name>
</gene>
<feature type="transmembrane region" description="Helical" evidence="6">
    <location>
        <begin position="162"/>
        <end position="181"/>
    </location>
</feature>
<dbReference type="EMBL" id="BMMV01000019">
    <property type="protein sequence ID" value="GGK14275.1"/>
    <property type="molecule type" value="Genomic_DNA"/>
</dbReference>
<feature type="compositionally biased region" description="Low complexity" evidence="7">
    <location>
        <begin position="1"/>
        <end position="21"/>
    </location>
</feature>
<reference evidence="10" key="1">
    <citation type="journal article" date="2019" name="Int. J. Syst. Evol. Microbiol.">
        <title>The Global Catalogue of Microorganisms (GCM) 10K type strain sequencing project: providing services to taxonomists for standard genome sequencing and annotation.</title>
        <authorList>
            <consortium name="The Broad Institute Genomics Platform"/>
            <consortium name="The Broad Institute Genome Sequencing Center for Infectious Disease"/>
            <person name="Wu L."/>
            <person name="Ma J."/>
        </authorList>
    </citation>
    <scope>NUCLEOTIDE SEQUENCE [LARGE SCALE GENOMIC DNA]</scope>
    <source>
        <strain evidence="10">CGMCC 4.7275</strain>
    </source>
</reference>
<comment type="caution">
    <text evidence="6">Lacks conserved residue(s) required for the propagation of feature annotation.</text>
</comment>
<organism evidence="9 10">
    <name type="scientific">Streptomyces camponoticapitis</name>
    <dbReference type="NCBI Taxonomy" id="1616125"/>
    <lineage>
        <taxon>Bacteria</taxon>
        <taxon>Bacillati</taxon>
        <taxon>Actinomycetota</taxon>
        <taxon>Actinomycetes</taxon>
        <taxon>Kitasatosporales</taxon>
        <taxon>Streptomycetaceae</taxon>
        <taxon>Streptomyces</taxon>
    </lineage>
</organism>
<protein>
    <recommendedName>
        <fullName evidence="6">Transport permease protein</fullName>
    </recommendedName>
</protein>
<keyword evidence="10" id="KW-1185">Reference proteome</keyword>
<keyword evidence="5" id="KW-0046">Antibiotic resistance</keyword>
<feature type="transmembrane region" description="Helical" evidence="6">
    <location>
        <begin position="193"/>
        <end position="211"/>
    </location>
</feature>
<keyword evidence="2 6" id="KW-0812">Transmembrane</keyword>
<evidence type="ECO:0000256" key="2">
    <source>
        <dbReference type="ARBA" id="ARBA00022692"/>
    </source>
</evidence>
<dbReference type="InterPro" id="IPR051784">
    <property type="entry name" value="Nod_factor_ABC_transporter"/>
</dbReference>
<evidence type="ECO:0000259" key="8">
    <source>
        <dbReference type="PROSITE" id="PS51012"/>
    </source>
</evidence>
<dbReference type="InterPro" id="IPR000412">
    <property type="entry name" value="ABC_2_transport"/>
</dbReference>
<feature type="transmembrane region" description="Helical" evidence="6">
    <location>
        <begin position="249"/>
        <end position="267"/>
    </location>
</feature>
<evidence type="ECO:0000256" key="5">
    <source>
        <dbReference type="ARBA" id="ARBA00023251"/>
    </source>
</evidence>
<keyword evidence="6" id="KW-1003">Cell membrane</keyword>
<accession>A0ABQ2EJC7</accession>
<dbReference type="Proteomes" id="UP000660265">
    <property type="component" value="Unassembled WGS sequence"/>
</dbReference>
<feature type="transmembrane region" description="Helical" evidence="6">
    <location>
        <begin position="125"/>
        <end position="150"/>
    </location>
</feature>
<evidence type="ECO:0000256" key="1">
    <source>
        <dbReference type="ARBA" id="ARBA00004141"/>
    </source>
</evidence>
<dbReference type="InterPro" id="IPR013525">
    <property type="entry name" value="ABC2_TM"/>
</dbReference>